<accession>A0A727ZTL7</accession>
<reference evidence="2" key="2">
    <citation type="submission" date="2018-07" db="EMBL/GenBank/DDBJ databases">
        <authorList>
            <consortium name="NCBI Pathogen Detection Project"/>
        </authorList>
    </citation>
    <scope>NUCLEOTIDE SEQUENCE</scope>
    <source>
        <strain evidence="2">SAL3347</strain>
    </source>
</reference>
<feature type="transmembrane region" description="Helical" evidence="1">
    <location>
        <begin position="42"/>
        <end position="66"/>
    </location>
</feature>
<reference evidence="2" key="1">
    <citation type="journal article" date="2018" name="Genome Biol.">
        <title>SKESA: strategic k-mer extension for scrupulous assemblies.</title>
        <authorList>
            <person name="Souvorov A."/>
            <person name="Agarwala R."/>
            <person name="Lipman D.J."/>
        </authorList>
    </citation>
    <scope>NUCLEOTIDE SEQUENCE</scope>
    <source>
        <strain evidence="2">SAL3347</strain>
    </source>
</reference>
<keyword evidence="1" id="KW-1133">Transmembrane helix</keyword>
<name>A0A727ZTL7_SALER</name>
<evidence type="ECO:0000313" key="2">
    <source>
        <dbReference type="EMBL" id="HAE2274561.1"/>
    </source>
</evidence>
<keyword evidence="1" id="KW-0812">Transmembrane</keyword>
<keyword evidence="1" id="KW-0472">Membrane</keyword>
<gene>
    <name evidence="2" type="ORF">GND27_004830</name>
</gene>
<protein>
    <submittedName>
        <fullName evidence="2">Uncharacterized protein</fullName>
    </submittedName>
</protein>
<comment type="caution">
    <text evidence="2">The sequence shown here is derived from an EMBL/GenBank/DDBJ whole genome shotgun (WGS) entry which is preliminary data.</text>
</comment>
<dbReference type="EMBL" id="DAARFZ010000036">
    <property type="protein sequence ID" value="HAE2274561.1"/>
    <property type="molecule type" value="Genomic_DNA"/>
</dbReference>
<feature type="non-terminal residue" evidence="2">
    <location>
        <position position="1"/>
    </location>
</feature>
<dbReference type="AlphaFoldDB" id="A0A727ZTL7"/>
<sequence>KKKKRICITTRVIPPLAAAPATERSERVGEEAEESQMQALCTYAPVPVSACVLFIGCAVFTSVRLFTPDMVHFPSMSAPMQNEISQYTLRYRYVTGSGLRPDTPKSS</sequence>
<proteinExistence type="predicted"/>
<organism evidence="2">
    <name type="scientific">Salmonella enterica</name>
    <name type="common">Salmonella choleraesuis</name>
    <dbReference type="NCBI Taxonomy" id="28901"/>
    <lineage>
        <taxon>Bacteria</taxon>
        <taxon>Pseudomonadati</taxon>
        <taxon>Pseudomonadota</taxon>
        <taxon>Gammaproteobacteria</taxon>
        <taxon>Enterobacterales</taxon>
        <taxon>Enterobacteriaceae</taxon>
        <taxon>Salmonella</taxon>
    </lineage>
</organism>
<evidence type="ECO:0000256" key="1">
    <source>
        <dbReference type="SAM" id="Phobius"/>
    </source>
</evidence>